<keyword evidence="1" id="KW-0973">c-di-GMP</keyword>
<sequence length="237" mass="26361">MGSSTTYEFSYLNSMPCNTEVTIQVVTPSQPIRLRTRLIGVDPHRAIIFALGSDNSWQEAKKFLKPGQPIIVRLVNSDEPDANILAFRSSIRKLLGSTEPWLIIDYPKALQKVALRQHSRIAINLEASIQVMPAEGSDEGETTQLLSPGQLSNISINGGAFIGKILQEISVETPCLLQVKVLQEAETMSIPITIKNIQDIEYGRMRGQYGFELSGEKSETETFVQKVILNHLLQQPK</sequence>
<gene>
    <name evidence="5" type="ordered locus">Ssed_0260</name>
</gene>
<dbReference type="EMBL" id="CP000821">
    <property type="protein sequence ID" value="ABV34873.1"/>
    <property type="molecule type" value="Genomic_DNA"/>
</dbReference>
<dbReference type="eggNOG" id="ENOG5032XTD">
    <property type="taxonomic scope" value="Bacteria"/>
</dbReference>
<proteinExistence type="predicted"/>
<dbReference type="InterPro" id="IPR009926">
    <property type="entry name" value="T3SS_YcgR_PilZN"/>
</dbReference>
<evidence type="ECO:0000313" key="6">
    <source>
        <dbReference type="Proteomes" id="UP000002015"/>
    </source>
</evidence>
<accession>A8FPV0</accession>
<keyword evidence="2" id="KW-0547">Nucleotide-binding</keyword>
<dbReference type="Pfam" id="PF12945">
    <property type="entry name" value="PilZNR"/>
    <property type="match status" value="1"/>
</dbReference>
<dbReference type="KEGG" id="sse:Ssed_0260"/>
<dbReference type="GO" id="GO:0000166">
    <property type="term" value="F:nucleotide binding"/>
    <property type="evidence" value="ECO:0007669"/>
    <property type="project" value="UniProtKB-KW"/>
</dbReference>
<reference evidence="5 6" key="1">
    <citation type="submission" date="2007-08" db="EMBL/GenBank/DDBJ databases">
        <title>Complete sequence of Shewanella sediminis HAW-EB3.</title>
        <authorList>
            <consortium name="US DOE Joint Genome Institute"/>
            <person name="Copeland A."/>
            <person name="Lucas S."/>
            <person name="Lapidus A."/>
            <person name="Barry K."/>
            <person name="Glavina del Rio T."/>
            <person name="Dalin E."/>
            <person name="Tice H."/>
            <person name="Pitluck S."/>
            <person name="Chertkov O."/>
            <person name="Brettin T."/>
            <person name="Bruce D."/>
            <person name="Detter J.C."/>
            <person name="Han C."/>
            <person name="Schmutz J."/>
            <person name="Larimer F."/>
            <person name="Land M."/>
            <person name="Hauser L."/>
            <person name="Kyrpides N."/>
            <person name="Kim E."/>
            <person name="Zhao J.-S."/>
            <person name="Richardson P."/>
        </authorList>
    </citation>
    <scope>NUCLEOTIDE SEQUENCE [LARGE SCALE GENOMIC DNA]</scope>
    <source>
        <strain evidence="5 6">HAW-EB3</strain>
    </source>
</reference>
<feature type="domain" description="Type III secretion system flagellar brake protein YcgR PilZN" evidence="4">
    <location>
        <begin position="18"/>
        <end position="107"/>
    </location>
</feature>
<dbReference type="AlphaFoldDB" id="A8FPV0"/>
<name>A8FPV0_SHESH</name>
<dbReference type="SUPFAM" id="SSF141371">
    <property type="entry name" value="PilZ domain-like"/>
    <property type="match status" value="1"/>
</dbReference>
<evidence type="ECO:0000256" key="2">
    <source>
        <dbReference type="ARBA" id="ARBA00022741"/>
    </source>
</evidence>
<keyword evidence="6" id="KW-1185">Reference proteome</keyword>
<evidence type="ECO:0000313" key="5">
    <source>
        <dbReference type="EMBL" id="ABV34873.1"/>
    </source>
</evidence>
<dbReference type="STRING" id="425104.Ssed_0260"/>
<dbReference type="Gene3D" id="2.30.110.10">
    <property type="entry name" value="Electron Transport, Fmn-binding Protein, Chain A"/>
    <property type="match status" value="1"/>
</dbReference>
<dbReference type="InterPro" id="IPR012349">
    <property type="entry name" value="Split_barrel_FMN-bd"/>
</dbReference>
<evidence type="ECO:0000259" key="4">
    <source>
        <dbReference type="Pfam" id="PF12945"/>
    </source>
</evidence>
<keyword evidence="3" id="KW-0975">Bacterial flagellum</keyword>
<dbReference type="HOGENOM" id="CLU_1244628_0_0_6"/>
<organism evidence="5 6">
    <name type="scientific">Shewanella sediminis (strain HAW-EB3)</name>
    <dbReference type="NCBI Taxonomy" id="425104"/>
    <lineage>
        <taxon>Bacteria</taxon>
        <taxon>Pseudomonadati</taxon>
        <taxon>Pseudomonadota</taxon>
        <taxon>Gammaproteobacteria</taxon>
        <taxon>Alteromonadales</taxon>
        <taxon>Shewanellaceae</taxon>
        <taxon>Shewanella</taxon>
    </lineage>
</organism>
<evidence type="ECO:0000256" key="3">
    <source>
        <dbReference type="ARBA" id="ARBA00023143"/>
    </source>
</evidence>
<protein>
    <recommendedName>
        <fullName evidence="4">Type III secretion system flagellar brake protein YcgR PilZN domain-containing protein</fullName>
    </recommendedName>
</protein>
<evidence type="ECO:0000256" key="1">
    <source>
        <dbReference type="ARBA" id="ARBA00022636"/>
    </source>
</evidence>
<dbReference type="Proteomes" id="UP000002015">
    <property type="component" value="Chromosome"/>
</dbReference>